<keyword evidence="2" id="KW-1185">Reference proteome</keyword>
<evidence type="ECO:0000313" key="2">
    <source>
        <dbReference type="Proteomes" id="UP000805649"/>
    </source>
</evidence>
<protein>
    <submittedName>
        <fullName evidence="1">Uncharacterized protein</fullName>
    </submittedName>
</protein>
<accession>A0ACC3YZU0</accession>
<comment type="caution">
    <text evidence="1">The sequence shown here is derived from an EMBL/GenBank/DDBJ whole genome shotgun (WGS) entry which is preliminary data.</text>
</comment>
<reference evidence="1 2" key="1">
    <citation type="journal article" date="2020" name="Phytopathology">
        <title>Genome Sequence Resources of Colletotrichum truncatum, C. plurivorum, C. musicola, and C. sojae: Four Species Pathogenic to Soybean (Glycine max).</title>
        <authorList>
            <person name="Rogerio F."/>
            <person name="Boufleur T.R."/>
            <person name="Ciampi-Guillardi M."/>
            <person name="Sukno S.A."/>
            <person name="Thon M.R."/>
            <person name="Massola Junior N.S."/>
            <person name="Baroncelli R."/>
        </authorList>
    </citation>
    <scope>NUCLEOTIDE SEQUENCE [LARGE SCALE GENOMIC DNA]</scope>
    <source>
        <strain evidence="1 2">CMES1059</strain>
    </source>
</reference>
<evidence type="ECO:0000313" key="1">
    <source>
        <dbReference type="EMBL" id="KAL0937292.1"/>
    </source>
</evidence>
<gene>
    <name evidence="1" type="ORF">CTRU02_207023</name>
</gene>
<dbReference type="EMBL" id="VUJX02000004">
    <property type="protein sequence ID" value="KAL0937292.1"/>
    <property type="molecule type" value="Genomic_DNA"/>
</dbReference>
<proteinExistence type="predicted"/>
<name>A0ACC3YZU0_COLTU</name>
<organism evidence="1 2">
    <name type="scientific">Colletotrichum truncatum</name>
    <name type="common">Anthracnose fungus</name>
    <name type="synonym">Colletotrichum capsici</name>
    <dbReference type="NCBI Taxonomy" id="5467"/>
    <lineage>
        <taxon>Eukaryota</taxon>
        <taxon>Fungi</taxon>
        <taxon>Dikarya</taxon>
        <taxon>Ascomycota</taxon>
        <taxon>Pezizomycotina</taxon>
        <taxon>Sordariomycetes</taxon>
        <taxon>Hypocreomycetidae</taxon>
        <taxon>Glomerellales</taxon>
        <taxon>Glomerellaceae</taxon>
        <taxon>Colletotrichum</taxon>
        <taxon>Colletotrichum truncatum species complex</taxon>
    </lineage>
</organism>
<dbReference type="Proteomes" id="UP000805649">
    <property type="component" value="Unassembled WGS sequence"/>
</dbReference>
<sequence length="88" mass="10584">MNLMEDIEPSGINIIPKTPFWRELDCIFWIFPHRLNVFTREWNKSQIAQPIPRNINLEAWLLAVDTNRLIEKKCGIEFLIEERNIPFF</sequence>